<dbReference type="RefSeq" id="WP_160904811.1">
    <property type="nucleotide sequence ID" value="NZ_WVHS01000001.1"/>
</dbReference>
<accession>A0A7K1XS06</accession>
<dbReference type="InterPro" id="IPR052701">
    <property type="entry name" value="GAG_Ulvan_Degrading_Sulfatases"/>
</dbReference>
<comment type="caution">
    <text evidence="5">The sequence shown here is derived from an EMBL/GenBank/DDBJ whole genome shotgun (WGS) entry which is preliminary data.</text>
</comment>
<dbReference type="Gene3D" id="3.40.720.10">
    <property type="entry name" value="Alkaline Phosphatase, subunit A"/>
    <property type="match status" value="1"/>
</dbReference>
<dbReference type="PROSITE" id="PS00149">
    <property type="entry name" value="SULFATASE_2"/>
    <property type="match status" value="1"/>
</dbReference>
<evidence type="ECO:0000256" key="3">
    <source>
        <dbReference type="SAM" id="SignalP"/>
    </source>
</evidence>
<protein>
    <submittedName>
        <fullName evidence="5">Sulfatase-like hydrolase/transferase</fullName>
    </submittedName>
</protein>
<dbReference type="PROSITE" id="PS00523">
    <property type="entry name" value="SULFATASE_1"/>
    <property type="match status" value="1"/>
</dbReference>
<evidence type="ECO:0000256" key="2">
    <source>
        <dbReference type="ARBA" id="ARBA00022801"/>
    </source>
</evidence>
<evidence type="ECO:0000313" key="6">
    <source>
        <dbReference type="Proteomes" id="UP000451233"/>
    </source>
</evidence>
<feature type="signal peptide" evidence="3">
    <location>
        <begin position="1"/>
        <end position="24"/>
    </location>
</feature>
<dbReference type="Pfam" id="PF00884">
    <property type="entry name" value="Sulfatase"/>
    <property type="match status" value="1"/>
</dbReference>
<dbReference type="PANTHER" id="PTHR43751">
    <property type="entry name" value="SULFATASE"/>
    <property type="match status" value="1"/>
</dbReference>
<comment type="similarity">
    <text evidence="1">Belongs to the sulfatase family.</text>
</comment>
<dbReference type="GO" id="GO:0016740">
    <property type="term" value="F:transferase activity"/>
    <property type="evidence" value="ECO:0007669"/>
    <property type="project" value="UniProtKB-KW"/>
</dbReference>
<proteinExistence type="inferred from homology"/>
<dbReference type="Gene3D" id="3.30.1120.10">
    <property type="match status" value="1"/>
</dbReference>
<keyword evidence="3" id="KW-0732">Signal</keyword>
<evidence type="ECO:0000313" key="5">
    <source>
        <dbReference type="EMBL" id="MXV13782.1"/>
    </source>
</evidence>
<dbReference type="InterPro" id="IPR000917">
    <property type="entry name" value="Sulfatase_N"/>
</dbReference>
<evidence type="ECO:0000259" key="4">
    <source>
        <dbReference type="Pfam" id="PF00884"/>
    </source>
</evidence>
<dbReference type="InterPro" id="IPR024607">
    <property type="entry name" value="Sulfatase_CS"/>
</dbReference>
<gene>
    <name evidence="5" type="ORF">GS398_00570</name>
</gene>
<dbReference type="InterPro" id="IPR017850">
    <property type="entry name" value="Alkaline_phosphatase_core_sf"/>
</dbReference>
<name>A0A7K1XS06_9SPHI</name>
<organism evidence="5 6">
    <name type="scientific">Hufsiella ginkgonis</name>
    <dbReference type="NCBI Taxonomy" id="2695274"/>
    <lineage>
        <taxon>Bacteria</taxon>
        <taxon>Pseudomonadati</taxon>
        <taxon>Bacteroidota</taxon>
        <taxon>Sphingobacteriia</taxon>
        <taxon>Sphingobacteriales</taxon>
        <taxon>Sphingobacteriaceae</taxon>
        <taxon>Hufsiella</taxon>
    </lineage>
</organism>
<dbReference type="CDD" id="cd16143">
    <property type="entry name" value="ARS_like"/>
    <property type="match status" value="1"/>
</dbReference>
<evidence type="ECO:0000256" key="1">
    <source>
        <dbReference type="ARBA" id="ARBA00008779"/>
    </source>
</evidence>
<dbReference type="GO" id="GO:0016787">
    <property type="term" value="F:hydrolase activity"/>
    <property type="evidence" value="ECO:0007669"/>
    <property type="project" value="UniProtKB-KW"/>
</dbReference>
<keyword evidence="5" id="KW-0808">Transferase</keyword>
<dbReference type="PANTHER" id="PTHR43751:SF6">
    <property type="entry name" value="N-ACETYLGALACTOSAMINE-6-O-SULFATASE"/>
    <property type="match status" value="1"/>
</dbReference>
<keyword evidence="6" id="KW-1185">Reference proteome</keyword>
<reference evidence="5 6" key="1">
    <citation type="submission" date="2019-11" db="EMBL/GenBank/DDBJ databases">
        <title>Pedobacter sp. HMF7056 Genome sequencing and assembly.</title>
        <authorList>
            <person name="Kang H."/>
            <person name="Kim H."/>
            <person name="Joh K."/>
        </authorList>
    </citation>
    <scope>NUCLEOTIDE SEQUENCE [LARGE SCALE GENOMIC DNA]</scope>
    <source>
        <strain evidence="5 6">HMF7056</strain>
    </source>
</reference>
<dbReference type="SUPFAM" id="SSF53649">
    <property type="entry name" value="Alkaline phosphatase-like"/>
    <property type="match status" value="1"/>
</dbReference>
<dbReference type="AlphaFoldDB" id="A0A7K1XS06"/>
<feature type="chain" id="PRO_5029458333" evidence="3">
    <location>
        <begin position="25"/>
        <end position="516"/>
    </location>
</feature>
<feature type="domain" description="Sulfatase N-terminal" evidence="4">
    <location>
        <begin position="32"/>
        <end position="403"/>
    </location>
</feature>
<sequence>MINYRFSIFAALIFVVSAASVMKAQPGVVAKPNIILIYTDDLGYGDIGANGATRVKTPNIDRLAKQGLRLTNAHATSATCTPSRFSVLTGRYAWRKSGTGIAPGDASLLIPPGTATLPGMLKKAGYRTAVVGKWHLGLGGTEGPDWNADVKPGPLEIGFDYCFIMPATADRVPCVYLENHRIVDLDPADPITVSYKNKIGNDPTGKENPELLKLKPSHGHDNTIVNGVSRIGWMTGGNKARWIDEDMANVFTHKAISFIKNSQKSPFFLYFATHDIHVPRVPNSRFVGKSGMGARGDAILQLDWTVGEVLKALDDLGIADNTLLVFTSDNGPVLDDGYQDQAAELAGSHAPAGTFRGGKYSAFEAGTRVPFLVRWPGKIKPGSIAGALFSQVDLFASFAALTGQPLAEGEAPDSFNSLAALTGKAAPRAYVIEQSLNNTLSLIRGSWKYIEPSRGPKIQATTNTELGNDPSPQLYDMKTDTGEKNNLADARSAETQALAEFLQYVKNSTSTRSTKH</sequence>
<dbReference type="EMBL" id="WVHS01000001">
    <property type="protein sequence ID" value="MXV13782.1"/>
    <property type="molecule type" value="Genomic_DNA"/>
</dbReference>
<dbReference type="Proteomes" id="UP000451233">
    <property type="component" value="Unassembled WGS sequence"/>
</dbReference>
<keyword evidence="2 5" id="KW-0378">Hydrolase</keyword>